<evidence type="ECO:0000256" key="2">
    <source>
        <dbReference type="ARBA" id="ARBA00023004"/>
    </source>
</evidence>
<protein>
    <submittedName>
        <fullName evidence="6">Ergothioneine biosynthesis protein EgtB</fullName>
    </submittedName>
</protein>
<dbReference type="InterPro" id="IPR016187">
    <property type="entry name" value="CTDL_fold"/>
</dbReference>
<evidence type="ECO:0000313" key="7">
    <source>
        <dbReference type="Proteomes" id="UP000198755"/>
    </source>
</evidence>
<feature type="domain" description="Sulfatase-modifying factor enzyme-like" evidence="4">
    <location>
        <begin position="210"/>
        <end position="436"/>
    </location>
</feature>
<dbReference type="AlphaFoldDB" id="A0A1I4BGL0"/>
<dbReference type="InterPro" id="IPR042095">
    <property type="entry name" value="SUMF_sf"/>
</dbReference>
<dbReference type="Proteomes" id="UP000198755">
    <property type="component" value="Unassembled WGS sequence"/>
</dbReference>
<dbReference type="Pfam" id="PF12867">
    <property type="entry name" value="DinB_2"/>
    <property type="match status" value="1"/>
</dbReference>
<dbReference type="GO" id="GO:0052699">
    <property type="term" value="P:ergothioneine biosynthetic process"/>
    <property type="evidence" value="ECO:0007669"/>
    <property type="project" value="InterPro"/>
</dbReference>
<dbReference type="InterPro" id="IPR051043">
    <property type="entry name" value="Sulfatase_Mod_Factor_Kinase"/>
</dbReference>
<dbReference type="EMBL" id="FOSN01000014">
    <property type="protein sequence ID" value="SFK67111.1"/>
    <property type="molecule type" value="Genomic_DNA"/>
</dbReference>
<dbReference type="InterPro" id="IPR017806">
    <property type="entry name" value="EgtB"/>
</dbReference>
<dbReference type="STRING" id="1612308.SAMN05444581_11489"/>
<dbReference type="PANTHER" id="PTHR23150">
    <property type="entry name" value="SULFATASE MODIFYING FACTOR 1, 2"/>
    <property type="match status" value="1"/>
</dbReference>
<accession>A0A1I4BGL0</accession>
<dbReference type="PANTHER" id="PTHR23150:SF36">
    <property type="entry name" value="HERCYNINE OXYGENASE"/>
    <property type="match status" value="1"/>
</dbReference>
<keyword evidence="1" id="KW-0560">Oxidoreductase</keyword>
<dbReference type="SUPFAM" id="SSF56436">
    <property type="entry name" value="C-type lectin-like"/>
    <property type="match status" value="1"/>
</dbReference>
<evidence type="ECO:0000259" key="5">
    <source>
        <dbReference type="Pfam" id="PF12867"/>
    </source>
</evidence>
<evidence type="ECO:0000256" key="3">
    <source>
        <dbReference type="ARBA" id="ARBA00037882"/>
    </source>
</evidence>
<dbReference type="Gene3D" id="3.90.1580.10">
    <property type="entry name" value="paralog of FGE (formylglycine-generating enzyme)"/>
    <property type="match status" value="1"/>
</dbReference>
<gene>
    <name evidence="6" type="ORF">SAMN05444581_11489</name>
</gene>
<dbReference type="NCBIfam" id="TIGR03440">
    <property type="entry name" value="egtB_TIGR03440"/>
    <property type="match status" value="1"/>
</dbReference>
<organism evidence="6 7">
    <name type="scientific">Methylocapsa palsarum</name>
    <dbReference type="NCBI Taxonomy" id="1612308"/>
    <lineage>
        <taxon>Bacteria</taxon>
        <taxon>Pseudomonadati</taxon>
        <taxon>Pseudomonadota</taxon>
        <taxon>Alphaproteobacteria</taxon>
        <taxon>Hyphomicrobiales</taxon>
        <taxon>Beijerinckiaceae</taxon>
        <taxon>Methylocapsa</taxon>
    </lineage>
</organism>
<dbReference type="Pfam" id="PF03781">
    <property type="entry name" value="FGE-sulfatase"/>
    <property type="match status" value="1"/>
</dbReference>
<keyword evidence="7" id="KW-1185">Reference proteome</keyword>
<keyword evidence="2" id="KW-0408">Iron</keyword>
<proteinExistence type="predicted"/>
<evidence type="ECO:0000259" key="4">
    <source>
        <dbReference type="Pfam" id="PF03781"/>
    </source>
</evidence>
<dbReference type="InterPro" id="IPR005532">
    <property type="entry name" value="SUMF_dom"/>
</dbReference>
<dbReference type="InterPro" id="IPR024775">
    <property type="entry name" value="DinB-like"/>
</dbReference>
<name>A0A1I4BGL0_9HYPH</name>
<feature type="domain" description="DinB-like" evidence="5">
    <location>
        <begin position="30"/>
        <end position="162"/>
    </location>
</feature>
<sequence>MRRTPEAMANISIEPDLRQGPQSDGLPARLAETRQCTIDLAALLGPEDQAVQAHDDASPTKWHLAHTTWFFETFVLSPFLPGYRIFSEDFNFCFNSYYEAQGARLPREKRGLLTRPDCAQIYAYRAHVDEALAELLATRLQDNDELSRRLEIGINHEQQHQELLLTDILSLFAANPLRPAYRNSAAPKFLRETESPAWSRFEAGIILIGHDIGQVGAGFAFDNESPRHQELIRPFRLANRLVTNAEWIEFMRDGGYRAPSLWLADGWTALNREGWAAPLYWEQHGDAHLQMTLMGFRAIDPAAPVCHVSYYEADAFARWAGKRLPTEFEWEAAAASISIQGNMLTASNFRPVPAPHGDGLRQMFGDVWEWTQSAYQPYPGYRVEPGALGEYNGKFMCSQQVLRGASCVTPDTHARATYRNFFYPHQRWQFCGLRLADEA</sequence>
<evidence type="ECO:0000256" key="1">
    <source>
        <dbReference type="ARBA" id="ARBA00023002"/>
    </source>
</evidence>
<comment type="pathway">
    <text evidence="3">Amino-acid biosynthesis; ergothioneine biosynthesis.</text>
</comment>
<evidence type="ECO:0000313" key="6">
    <source>
        <dbReference type="EMBL" id="SFK67111.1"/>
    </source>
</evidence>
<dbReference type="OrthoDB" id="9768004at2"/>
<reference evidence="6 7" key="1">
    <citation type="submission" date="2016-10" db="EMBL/GenBank/DDBJ databases">
        <authorList>
            <person name="de Groot N.N."/>
        </authorList>
    </citation>
    <scope>NUCLEOTIDE SEQUENCE [LARGE SCALE GENOMIC DNA]</scope>
    <source>
        <strain evidence="6 7">NE2</strain>
    </source>
</reference>